<evidence type="ECO:0000313" key="2">
    <source>
        <dbReference type="Proteomes" id="UP001630127"/>
    </source>
</evidence>
<keyword evidence="2" id="KW-1185">Reference proteome</keyword>
<dbReference type="InterPro" id="IPR004252">
    <property type="entry name" value="Probable_transposase_24"/>
</dbReference>
<organism evidence="1 2">
    <name type="scientific">Cinchona calisaya</name>
    <dbReference type="NCBI Taxonomy" id="153742"/>
    <lineage>
        <taxon>Eukaryota</taxon>
        <taxon>Viridiplantae</taxon>
        <taxon>Streptophyta</taxon>
        <taxon>Embryophyta</taxon>
        <taxon>Tracheophyta</taxon>
        <taxon>Spermatophyta</taxon>
        <taxon>Magnoliopsida</taxon>
        <taxon>eudicotyledons</taxon>
        <taxon>Gunneridae</taxon>
        <taxon>Pentapetalae</taxon>
        <taxon>asterids</taxon>
        <taxon>lamiids</taxon>
        <taxon>Gentianales</taxon>
        <taxon>Rubiaceae</taxon>
        <taxon>Cinchonoideae</taxon>
        <taxon>Cinchoneae</taxon>
        <taxon>Cinchona</taxon>
    </lineage>
</organism>
<comment type="caution">
    <text evidence="1">The sequence shown here is derived from an EMBL/GenBank/DDBJ whole genome shotgun (WGS) entry which is preliminary data.</text>
</comment>
<reference evidence="1 2" key="1">
    <citation type="submission" date="2024-11" db="EMBL/GenBank/DDBJ databases">
        <title>A near-complete genome assembly of Cinchona calisaya.</title>
        <authorList>
            <person name="Lian D.C."/>
            <person name="Zhao X.W."/>
            <person name="Wei L."/>
        </authorList>
    </citation>
    <scope>NUCLEOTIDE SEQUENCE [LARGE SCALE GENOMIC DNA]</scope>
    <source>
        <tissue evidence="1">Nenye</tissue>
    </source>
</reference>
<accession>A0ABD3AV18</accession>
<dbReference type="PANTHER" id="PTHR33018">
    <property type="entry name" value="OS10G0338966 PROTEIN-RELATED"/>
    <property type="match status" value="1"/>
</dbReference>
<protein>
    <submittedName>
        <fullName evidence="1">Uncharacterized protein</fullName>
    </submittedName>
</protein>
<dbReference type="PANTHER" id="PTHR33018:SF34">
    <property type="entry name" value="OS02G0472350 PROTEIN"/>
    <property type="match status" value="1"/>
</dbReference>
<dbReference type="Proteomes" id="UP001630127">
    <property type="component" value="Unassembled WGS sequence"/>
</dbReference>
<proteinExistence type="predicted"/>
<sequence>MRGPNLTPEQKLILDFNQNMQPIGPHRSKFMKYLGKLAHNGVRLPLTYEAWNDIPEDKLDLLWDDIQSIADKNKNNRVMHGPSRRTGRTPHAIIRQEMKDKGLETDQLLYIRTRTDPNGFPKDDEACIVIGQMREKLSQIPNTEQTSEVRQRIFREVIGSEYRGYVRTVGLDPSLSRYFGETSSKNQLCNNYMTMILNKVEELYEQKYGGKILDMQSQIDALNA</sequence>
<gene>
    <name evidence="1" type="ORF">ACH5RR_003497</name>
</gene>
<dbReference type="AlphaFoldDB" id="A0ABD3AV18"/>
<name>A0ABD3AV18_9GENT</name>
<evidence type="ECO:0000313" key="1">
    <source>
        <dbReference type="EMBL" id="KAL3535036.1"/>
    </source>
</evidence>
<dbReference type="Pfam" id="PF03004">
    <property type="entry name" value="Transposase_24"/>
    <property type="match status" value="1"/>
</dbReference>
<dbReference type="EMBL" id="JBJUIK010000002">
    <property type="protein sequence ID" value="KAL3535036.1"/>
    <property type="molecule type" value="Genomic_DNA"/>
</dbReference>